<feature type="signal peptide" evidence="3">
    <location>
        <begin position="1"/>
        <end position="17"/>
    </location>
</feature>
<evidence type="ECO:0000256" key="2">
    <source>
        <dbReference type="SAM" id="MobiDB-lite"/>
    </source>
</evidence>
<feature type="region of interest" description="Disordered" evidence="2">
    <location>
        <begin position="468"/>
        <end position="524"/>
    </location>
</feature>
<dbReference type="Pfam" id="PF01476">
    <property type="entry name" value="LysM"/>
    <property type="match status" value="1"/>
</dbReference>
<proteinExistence type="inferred from homology"/>
<sequence length="524" mass="56315">MPSFIASLLRRSLIVLAAATLAGCAATGVVTEDRADPPPGASASPGARSGERPAARRPADGAARTTPGIKPGSAEPIPFPKATEVVDGATDAVKPVDLTVPPDDLWERIRKGFGMADLNHPLVAEHQAWYLNRPDYFRRITERGRRYMFHIVEEIEKRGLPTELALLPMVESAYNPEALSVAKASGLWQFIPSTGKLYGLEQNAQRDDRRDIVASTAAALEYLQKIYEMHGDWHLALASYNWGEGAVGRAVMRNQAAGLPTDYASLNMPAETRHYVPKLQALKNIIAQPELFGIELDPVANKPYFALVAEAPTMDLATAARLADVPVAEIKALNPQHKRPVIRTGEGGAQLVLPAHAVDTFMSNLESRDTSAPSGSAWRTYTLGPKETMASVVRRFGVSEWRLRRFNGLSPTVKVGPGSTLLVPEEGTELSPETGLSVEEAPRLSADKVQTRRVKRNGRWVTVPLAPTPAVSGKAASGKQVAKPAAPRKSAAPVTKKQGAVPAKKTAAPVKKPVAKPAPKKTAK</sequence>
<comment type="caution">
    <text evidence="5">The sequence shown here is derived from an EMBL/GenBank/DDBJ whole genome shotgun (WGS) entry which is preliminary data.</text>
</comment>
<gene>
    <name evidence="5" type="ORF">METUNv1_02796</name>
</gene>
<keyword evidence="3" id="KW-0732">Signal</keyword>
<dbReference type="Proteomes" id="UP000005019">
    <property type="component" value="Unassembled WGS sequence"/>
</dbReference>
<feature type="domain" description="LysM" evidence="4">
    <location>
        <begin position="379"/>
        <end position="423"/>
    </location>
</feature>
<evidence type="ECO:0000313" key="5">
    <source>
        <dbReference type="EMBL" id="EGK71402.1"/>
    </source>
</evidence>
<accession>F5RES5</accession>
<dbReference type="STRING" id="1000565.METUNv1_02796"/>
<feature type="compositionally biased region" description="Low complexity" evidence="2">
    <location>
        <begin position="500"/>
        <end position="517"/>
    </location>
</feature>
<dbReference type="Pfam" id="PF01464">
    <property type="entry name" value="SLT"/>
    <property type="match status" value="1"/>
</dbReference>
<organism evidence="5 6">
    <name type="scientific">Methyloversatilis universalis (strain ATCC BAA-1314 / DSM 25237 / JCM 13912 / CCUG 52030 / FAM5)</name>
    <dbReference type="NCBI Taxonomy" id="1000565"/>
    <lineage>
        <taxon>Bacteria</taxon>
        <taxon>Pseudomonadati</taxon>
        <taxon>Pseudomonadota</taxon>
        <taxon>Betaproteobacteria</taxon>
        <taxon>Nitrosomonadales</taxon>
        <taxon>Sterolibacteriaceae</taxon>
        <taxon>Methyloversatilis</taxon>
    </lineage>
</organism>
<dbReference type="InterPro" id="IPR018392">
    <property type="entry name" value="LysM"/>
</dbReference>
<dbReference type="GO" id="GO:0000270">
    <property type="term" value="P:peptidoglycan metabolic process"/>
    <property type="evidence" value="ECO:0007669"/>
    <property type="project" value="InterPro"/>
</dbReference>
<dbReference type="Gene3D" id="3.10.350.10">
    <property type="entry name" value="LysM domain"/>
    <property type="match status" value="1"/>
</dbReference>
<dbReference type="InterPro" id="IPR000189">
    <property type="entry name" value="Transglyc_AS"/>
</dbReference>
<feature type="region of interest" description="Disordered" evidence="2">
    <location>
        <begin position="31"/>
        <end position="80"/>
    </location>
</feature>
<protein>
    <submittedName>
        <fullName evidence="5">Lytic transglycosylase</fullName>
    </submittedName>
</protein>
<feature type="compositionally biased region" description="Low complexity" evidence="2">
    <location>
        <begin position="482"/>
        <end position="493"/>
    </location>
</feature>
<dbReference type="AlphaFoldDB" id="F5RES5"/>
<dbReference type="EMBL" id="AFHG01000052">
    <property type="protein sequence ID" value="EGK71402.1"/>
    <property type="molecule type" value="Genomic_DNA"/>
</dbReference>
<feature type="region of interest" description="Disordered" evidence="2">
    <location>
        <begin position="417"/>
        <end position="436"/>
    </location>
</feature>
<dbReference type="InterPro" id="IPR036779">
    <property type="entry name" value="LysM_dom_sf"/>
</dbReference>
<dbReference type="eggNOG" id="COG0741">
    <property type="taxonomic scope" value="Bacteria"/>
</dbReference>
<feature type="chain" id="PRO_5003327198" evidence="3">
    <location>
        <begin position="18"/>
        <end position="524"/>
    </location>
</feature>
<dbReference type="InterPro" id="IPR008258">
    <property type="entry name" value="Transglycosylase_SLT_dom_1"/>
</dbReference>
<name>F5RES5_METUF</name>
<dbReference type="PANTHER" id="PTHR37423">
    <property type="entry name" value="SOLUBLE LYTIC MUREIN TRANSGLYCOSYLASE-RELATED"/>
    <property type="match status" value="1"/>
</dbReference>
<dbReference type="PROSITE" id="PS00922">
    <property type="entry name" value="TRANSGLYCOSYLASE"/>
    <property type="match status" value="1"/>
</dbReference>
<dbReference type="PANTHER" id="PTHR37423:SF2">
    <property type="entry name" value="MEMBRANE-BOUND LYTIC MUREIN TRANSGLYCOSYLASE C"/>
    <property type="match status" value="1"/>
</dbReference>
<dbReference type="Gene3D" id="1.10.530.10">
    <property type="match status" value="1"/>
</dbReference>
<dbReference type="CDD" id="cd00118">
    <property type="entry name" value="LysM"/>
    <property type="match status" value="1"/>
</dbReference>
<dbReference type="OrthoDB" id="9815002at2"/>
<keyword evidence="6" id="KW-1185">Reference proteome</keyword>
<dbReference type="GO" id="GO:0016020">
    <property type="term" value="C:membrane"/>
    <property type="evidence" value="ECO:0007669"/>
    <property type="project" value="InterPro"/>
</dbReference>
<dbReference type="GO" id="GO:0008933">
    <property type="term" value="F:peptidoglycan lytic transglycosylase activity"/>
    <property type="evidence" value="ECO:0007669"/>
    <property type="project" value="InterPro"/>
</dbReference>
<evidence type="ECO:0000313" key="6">
    <source>
        <dbReference type="Proteomes" id="UP000005019"/>
    </source>
</evidence>
<feature type="compositionally biased region" description="Basic and acidic residues" evidence="2">
    <location>
        <begin position="49"/>
        <end position="59"/>
    </location>
</feature>
<dbReference type="CDD" id="cd16894">
    <property type="entry name" value="MltD-like"/>
    <property type="match status" value="1"/>
</dbReference>
<dbReference type="SUPFAM" id="SSF53955">
    <property type="entry name" value="Lysozyme-like"/>
    <property type="match status" value="1"/>
</dbReference>
<dbReference type="InterPro" id="IPR023346">
    <property type="entry name" value="Lysozyme-like_dom_sf"/>
</dbReference>
<dbReference type="RefSeq" id="WP_008062761.1">
    <property type="nucleotide sequence ID" value="NZ_AFHG01000052.1"/>
</dbReference>
<evidence type="ECO:0000256" key="1">
    <source>
        <dbReference type="ARBA" id="ARBA00007734"/>
    </source>
</evidence>
<comment type="similarity">
    <text evidence="1">Belongs to the transglycosylase Slt family.</text>
</comment>
<evidence type="ECO:0000256" key="3">
    <source>
        <dbReference type="SAM" id="SignalP"/>
    </source>
</evidence>
<evidence type="ECO:0000259" key="4">
    <source>
        <dbReference type="PROSITE" id="PS51782"/>
    </source>
</evidence>
<dbReference type="PROSITE" id="PS51782">
    <property type="entry name" value="LYSM"/>
    <property type="match status" value="1"/>
</dbReference>
<reference evidence="5 6" key="1">
    <citation type="journal article" date="2011" name="J. Bacteriol.">
        <title>Genome sequence of Methyloversatilis universalis FAM5T, a methylotrophic representative of the order Rhodocyclales.</title>
        <authorList>
            <person name="Kittichotirat W."/>
            <person name="Good N.M."/>
            <person name="Hall R."/>
            <person name="Bringel F."/>
            <person name="Lajus A."/>
            <person name="Medigue C."/>
            <person name="Smalley N.E."/>
            <person name="Beck D."/>
            <person name="Bumgarner R."/>
            <person name="Vuilleumier S."/>
            <person name="Kalyuzhnaya M.G."/>
        </authorList>
    </citation>
    <scope>NUCLEOTIDE SEQUENCE [LARGE SCALE GENOMIC DNA]</scope>
    <source>
        <strain evidence="6">ATCC BAA-1314 / JCM 13912 / FAM5</strain>
    </source>
</reference>